<evidence type="ECO:0000313" key="2">
    <source>
        <dbReference type="EMBL" id="KAG6951961.1"/>
    </source>
</evidence>
<protein>
    <submittedName>
        <fullName evidence="2">Uncharacterized protein</fullName>
    </submittedName>
</protein>
<organism evidence="2 3">
    <name type="scientific">Phytophthora cactorum</name>
    <dbReference type="NCBI Taxonomy" id="29920"/>
    <lineage>
        <taxon>Eukaryota</taxon>
        <taxon>Sar</taxon>
        <taxon>Stramenopiles</taxon>
        <taxon>Oomycota</taxon>
        <taxon>Peronosporomycetes</taxon>
        <taxon>Peronosporales</taxon>
        <taxon>Peronosporaceae</taxon>
        <taxon>Phytophthora</taxon>
    </lineage>
</organism>
<feature type="compositionally biased region" description="Polar residues" evidence="1">
    <location>
        <begin position="1"/>
        <end position="22"/>
    </location>
</feature>
<gene>
    <name evidence="2" type="ORF">JG687_00013298</name>
</gene>
<dbReference type="OrthoDB" id="10434118at2759"/>
<dbReference type="EMBL" id="JAENGZ010000963">
    <property type="protein sequence ID" value="KAG6951961.1"/>
    <property type="molecule type" value="Genomic_DNA"/>
</dbReference>
<comment type="caution">
    <text evidence="2">The sequence shown here is derived from an EMBL/GenBank/DDBJ whole genome shotgun (WGS) entry which is preliminary data.</text>
</comment>
<dbReference type="AlphaFoldDB" id="A0A8T1TZP1"/>
<evidence type="ECO:0000256" key="1">
    <source>
        <dbReference type="SAM" id="MobiDB-lite"/>
    </source>
</evidence>
<proteinExistence type="predicted"/>
<name>A0A8T1TZP1_9STRA</name>
<accession>A0A8T1TZP1</accession>
<dbReference type="Proteomes" id="UP000688947">
    <property type="component" value="Unassembled WGS sequence"/>
</dbReference>
<evidence type="ECO:0000313" key="3">
    <source>
        <dbReference type="Proteomes" id="UP000688947"/>
    </source>
</evidence>
<sequence length="156" mass="18512">MQTNTETSQQISSSVLNATNRNAVHEVESPNTVEELCRESPRRQLEFPKVMVAWFAEYQYRSLVPIDLPTIRTRKRLSDFRYVMIKIENIARRQQTYVDNPSLLQARQMLSAAMSELPIHDRTQRIYTRRSEHLQWSTIVNILRKKSRLQRISNHE</sequence>
<feature type="region of interest" description="Disordered" evidence="1">
    <location>
        <begin position="1"/>
        <end position="32"/>
    </location>
</feature>
<reference evidence="2" key="1">
    <citation type="submission" date="2021-01" db="EMBL/GenBank/DDBJ databases">
        <title>Phytophthora aleatoria, a newly-described species from Pinus radiata is distinct from Phytophthora cactorum isolates based on comparative genomics.</title>
        <authorList>
            <person name="Mcdougal R."/>
            <person name="Panda P."/>
            <person name="Williams N."/>
            <person name="Studholme D.J."/>
        </authorList>
    </citation>
    <scope>NUCLEOTIDE SEQUENCE</scope>
    <source>
        <strain evidence="2">NZFS 3830</strain>
    </source>
</reference>